<organism evidence="1 2">
    <name type="scientific">Cirrhinus molitorella</name>
    <name type="common">mud carp</name>
    <dbReference type="NCBI Taxonomy" id="172907"/>
    <lineage>
        <taxon>Eukaryota</taxon>
        <taxon>Metazoa</taxon>
        <taxon>Chordata</taxon>
        <taxon>Craniata</taxon>
        <taxon>Vertebrata</taxon>
        <taxon>Euteleostomi</taxon>
        <taxon>Actinopterygii</taxon>
        <taxon>Neopterygii</taxon>
        <taxon>Teleostei</taxon>
        <taxon>Ostariophysi</taxon>
        <taxon>Cypriniformes</taxon>
        <taxon>Cyprinidae</taxon>
        <taxon>Labeoninae</taxon>
        <taxon>Labeonini</taxon>
        <taxon>Cirrhinus</taxon>
    </lineage>
</organism>
<evidence type="ECO:0000313" key="2">
    <source>
        <dbReference type="Proteomes" id="UP001187343"/>
    </source>
</evidence>
<name>A0AA88PXU8_9TELE</name>
<dbReference type="Proteomes" id="UP001187343">
    <property type="component" value="Unassembled WGS sequence"/>
</dbReference>
<accession>A0AA88PXU8</accession>
<evidence type="ECO:0000313" key="1">
    <source>
        <dbReference type="EMBL" id="KAK2907408.1"/>
    </source>
</evidence>
<dbReference type="EMBL" id="JAUYZG010000005">
    <property type="protein sequence ID" value="KAK2907408.1"/>
    <property type="molecule type" value="Genomic_DNA"/>
</dbReference>
<proteinExistence type="predicted"/>
<keyword evidence="2" id="KW-1185">Reference proteome</keyword>
<dbReference type="AlphaFoldDB" id="A0AA88PXU8"/>
<comment type="caution">
    <text evidence="1">The sequence shown here is derived from an EMBL/GenBank/DDBJ whole genome shotgun (WGS) entry which is preliminary data.</text>
</comment>
<gene>
    <name evidence="1" type="ORF">Q8A67_006393</name>
</gene>
<sequence>MNGIIPRSKAKGTDICATENWNYIIRSDLGCYMQTSDLNKGSDISICHLHPACQNGDHYIADNKGYFHIIKGNSCRKVSDLSTDSDAEVYSLHPSCQGGDHYLSTFHCFYIIFQEKGTLRVTTDMKRDSDAKEHTLDPEYRDGLYYWQLQLKDSLHMYAILQSFLPSGCYFSFLKPTCEWGVEYYTVFAGKCYSVHPDVLNFLPGGLSVTKEYGGSHVSTKSELWNKATEEEELLTFELKPKESLYLWQHKLCLGEESVLFCRHLKITNEPNPPTEALLPSAQP</sequence>
<protein>
    <submittedName>
        <fullName evidence="1">Uncharacterized protein</fullName>
    </submittedName>
</protein>
<reference evidence="1" key="1">
    <citation type="submission" date="2023-08" db="EMBL/GenBank/DDBJ databases">
        <title>Chromosome-level Genome Assembly of mud carp (Cirrhinus molitorella).</title>
        <authorList>
            <person name="Liu H."/>
        </authorList>
    </citation>
    <scope>NUCLEOTIDE SEQUENCE</scope>
    <source>
        <strain evidence="1">Prfri</strain>
        <tissue evidence="1">Muscle</tissue>
    </source>
</reference>